<dbReference type="SUPFAM" id="SSF47203">
    <property type="entry name" value="Acyl-CoA dehydrogenase C-terminal domain-like"/>
    <property type="match status" value="1"/>
</dbReference>
<dbReference type="InterPro" id="IPR036250">
    <property type="entry name" value="AcylCo_DH-like_C"/>
</dbReference>
<evidence type="ECO:0000256" key="5">
    <source>
        <dbReference type="RuleBase" id="RU362125"/>
    </source>
</evidence>
<dbReference type="Gene3D" id="1.10.540.10">
    <property type="entry name" value="Acyl-CoA dehydrogenase/oxidase, N-terminal domain"/>
    <property type="match status" value="1"/>
</dbReference>
<evidence type="ECO:0000256" key="2">
    <source>
        <dbReference type="ARBA" id="ARBA00009347"/>
    </source>
</evidence>
<dbReference type="InterPro" id="IPR046373">
    <property type="entry name" value="Acyl-CoA_Oxase/DH_mid-dom_sf"/>
</dbReference>
<evidence type="ECO:0000259" key="8">
    <source>
        <dbReference type="Pfam" id="PF02771"/>
    </source>
</evidence>
<dbReference type="Gene3D" id="2.40.110.10">
    <property type="entry name" value="Butyryl-CoA Dehydrogenase, subunit A, domain 2"/>
    <property type="match status" value="1"/>
</dbReference>
<dbReference type="InterPro" id="IPR009075">
    <property type="entry name" value="AcylCo_DH/oxidase_C"/>
</dbReference>
<accession>A0ABS0Y715</accession>
<dbReference type="Pfam" id="PF00441">
    <property type="entry name" value="Acyl-CoA_dh_1"/>
    <property type="match status" value="1"/>
</dbReference>
<evidence type="ECO:0000256" key="4">
    <source>
        <dbReference type="ARBA" id="ARBA00022827"/>
    </source>
</evidence>
<evidence type="ECO:0000313" key="10">
    <source>
        <dbReference type="Proteomes" id="UP000620670"/>
    </source>
</evidence>
<dbReference type="Pfam" id="PF02770">
    <property type="entry name" value="Acyl-CoA_dh_M"/>
    <property type="match status" value="1"/>
</dbReference>
<dbReference type="SUPFAM" id="SSF56645">
    <property type="entry name" value="Acyl-CoA dehydrogenase NM domain-like"/>
    <property type="match status" value="1"/>
</dbReference>
<keyword evidence="5" id="KW-0560">Oxidoreductase</keyword>
<organism evidence="9 10">
    <name type="scientific">Microvirga splendida</name>
    <dbReference type="NCBI Taxonomy" id="2795727"/>
    <lineage>
        <taxon>Bacteria</taxon>
        <taxon>Pseudomonadati</taxon>
        <taxon>Pseudomonadota</taxon>
        <taxon>Alphaproteobacteria</taxon>
        <taxon>Hyphomicrobiales</taxon>
        <taxon>Methylobacteriaceae</taxon>
        <taxon>Microvirga</taxon>
    </lineage>
</organism>
<dbReference type="InterPro" id="IPR006091">
    <property type="entry name" value="Acyl-CoA_Oxase/DH_mid-dom"/>
</dbReference>
<dbReference type="PANTHER" id="PTHR43884:SF12">
    <property type="entry name" value="ISOVALERYL-COA DEHYDROGENASE, MITOCHONDRIAL-RELATED"/>
    <property type="match status" value="1"/>
</dbReference>
<dbReference type="PROSITE" id="PS00072">
    <property type="entry name" value="ACYL_COA_DH_1"/>
    <property type="match status" value="1"/>
</dbReference>
<feature type="domain" description="Acyl-CoA dehydrogenase/oxidase C-terminal" evidence="6">
    <location>
        <begin position="234"/>
        <end position="378"/>
    </location>
</feature>
<dbReference type="EMBL" id="JAELXT010000039">
    <property type="protein sequence ID" value="MBJ6128097.1"/>
    <property type="molecule type" value="Genomic_DNA"/>
</dbReference>
<comment type="similarity">
    <text evidence="2 5">Belongs to the acyl-CoA dehydrogenase family.</text>
</comment>
<evidence type="ECO:0000259" key="7">
    <source>
        <dbReference type="Pfam" id="PF02770"/>
    </source>
</evidence>
<comment type="caution">
    <text evidence="9">The sequence shown here is derived from an EMBL/GenBank/DDBJ whole genome shotgun (WGS) entry which is preliminary data.</text>
</comment>
<feature type="domain" description="Acyl-CoA dehydrogenase/oxidase N-terminal" evidence="8">
    <location>
        <begin position="19"/>
        <end position="120"/>
    </location>
</feature>
<dbReference type="InterPro" id="IPR037069">
    <property type="entry name" value="AcylCoA_DH/ox_N_sf"/>
</dbReference>
<keyword evidence="10" id="KW-1185">Reference proteome</keyword>
<dbReference type="InterPro" id="IPR013786">
    <property type="entry name" value="AcylCoA_DH/ox_N"/>
</dbReference>
<evidence type="ECO:0000259" key="6">
    <source>
        <dbReference type="Pfam" id="PF00441"/>
    </source>
</evidence>
<feature type="domain" description="Acyl-CoA oxidase/dehydrogenase middle" evidence="7">
    <location>
        <begin position="124"/>
        <end position="217"/>
    </location>
</feature>
<reference evidence="10" key="1">
    <citation type="submission" date="2020-12" db="EMBL/GenBank/DDBJ databases">
        <title>Hymenobacter sp.</title>
        <authorList>
            <person name="Kim M.K."/>
        </authorList>
    </citation>
    <scope>NUCLEOTIDE SEQUENCE [LARGE SCALE GENOMIC DNA]</scope>
    <source>
        <strain evidence="10">BT325</strain>
    </source>
</reference>
<dbReference type="RefSeq" id="WP_199051372.1">
    <property type="nucleotide sequence ID" value="NZ_JAELXT010000039.1"/>
</dbReference>
<proteinExistence type="inferred from homology"/>
<keyword evidence="3 5" id="KW-0285">Flavoprotein</keyword>
<dbReference type="PANTHER" id="PTHR43884">
    <property type="entry name" value="ACYL-COA DEHYDROGENASE"/>
    <property type="match status" value="1"/>
</dbReference>
<evidence type="ECO:0000313" key="9">
    <source>
        <dbReference type="EMBL" id="MBJ6128097.1"/>
    </source>
</evidence>
<protein>
    <submittedName>
        <fullName evidence="9">Acyl-CoA dehydrogenase family protein</fullName>
    </submittedName>
</protein>
<comment type="cofactor">
    <cofactor evidence="1 5">
        <name>FAD</name>
        <dbReference type="ChEBI" id="CHEBI:57692"/>
    </cofactor>
</comment>
<dbReference type="PIRSF" id="PIRSF016578">
    <property type="entry name" value="HsaA"/>
    <property type="match status" value="1"/>
</dbReference>
<dbReference type="InterPro" id="IPR006089">
    <property type="entry name" value="Acyl-CoA_DH_CS"/>
</dbReference>
<name>A0ABS0Y715_9HYPH</name>
<evidence type="ECO:0000256" key="1">
    <source>
        <dbReference type="ARBA" id="ARBA00001974"/>
    </source>
</evidence>
<dbReference type="Pfam" id="PF02771">
    <property type="entry name" value="Acyl-CoA_dh_N"/>
    <property type="match status" value="1"/>
</dbReference>
<evidence type="ECO:0000256" key="3">
    <source>
        <dbReference type="ARBA" id="ARBA00022630"/>
    </source>
</evidence>
<gene>
    <name evidence="9" type="ORF">JAO75_22100</name>
</gene>
<dbReference type="Gene3D" id="1.20.140.10">
    <property type="entry name" value="Butyryl-CoA Dehydrogenase, subunit A, domain 3"/>
    <property type="match status" value="1"/>
</dbReference>
<keyword evidence="4 5" id="KW-0274">FAD</keyword>
<dbReference type="Proteomes" id="UP000620670">
    <property type="component" value="Unassembled WGS sequence"/>
</dbReference>
<sequence length="399" mass="43216">MTVIWQPTLDAESGHWLSVAAKMADESFAPLAEELDREQRYPWENVQRLVDNRLAGLFIPKEYGGEGASLTSTVAVVERIGSRCSSTAAILCAYQLGAFPVLLAGRDDQKKHYLGEMTRGVATSFALSEREAGSDAAAITATATREGDGWRIRGEKYWIGNGGASRYYVVFAKTDPGAGGRGISAFMVDKEQDGAVIDELSDKMGIRGTQTSNLKLDLVVPDEARIGDVNRALRLAFQTLNVGRVMVAAQSLGLALAAYREASTRAVERRAFGHAIVDNQGIGFKLADMAVEISAARMMLYEAARAYDEGRDVANLGAMAKLYGSEVAHRAADAAVQIWGGFGYCKPCIAERLYRDQRILEIYEGTSEIQRLVLARAVRKEVEDASAAGQGETSQLRSA</sequence>
<dbReference type="InterPro" id="IPR009100">
    <property type="entry name" value="AcylCoA_DH/oxidase_NM_dom_sf"/>
</dbReference>